<proteinExistence type="inferred from homology"/>
<dbReference type="GO" id="GO:0004222">
    <property type="term" value="F:metalloendopeptidase activity"/>
    <property type="evidence" value="ECO:0007669"/>
    <property type="project" value="UniProtKB-UniRule"/>
</dbReference>
<evidence type="ECO:0000256" key="14">
    <source>
        <dbReference type="PIRSR" id="PIRSR627057-2"/>
    </source>
</evidence>
<feature type="binding site" evidence="14">
    <location>
        <position position="376"/>
    </location>
    <ligand>
        <name>Zn(2+)</name>
        <dbReference type="ChEBI" id="CHEBI:29105"/>
        <note>catalytic</note>
    </ligand>
</feature>
<dbReference type="RefSeq" id="XP_024730686.1">
    <property type="nucleotide sequence ID" value="XM_024888011.1"/>
</dbReference>
<feature type="active site" evidence="13">
    <location>
        <position position="298"/>
    </location>
</feature>
<evidence type="ECO:0000256" key="15">
    <source>
        <dbReference type="RuleBase" id="RU366005"/>
    </source>
</evidence>
<comment type="function">
    <text evidence="15">Proteolytically removes the C-terminal three residues of farnesylated proteins.</text>
</comment>
<comment type="similarity">
    <text evidence="12 15">Belongs to the peptidase M48A family.</text>
</comment>
<dbReference type="InParanoid" id="A0A2J6SSQ3"/>
<keyword evidence="4 14" id="KW-0479">Metal-binding</keyword>
<keyword evidence="6 15" id="KW-0256">Endoplasmic reticulum</keyword>
<feature type="domain" description="Peptidase M48" evidence="16">
    <location>
        <begin position="229"/>
        <end position="430"/>
    </location>
</feature>
<keyword evidence="5 15" id="KW-0378">Hydrolase</keyword>
<keyword evidence="8 15" id="KW-1133">Transmembrane helix</keyword>
<accession>A0A2J6SSQ3</accession>
<evidence type="ECO:0000256" key="2">
    <source>
        <dbReference type="ARBA" id="ARBA00022670"/>
    </source>
</evidence>
<keyword evidence="7 14" id="KW-0862">Zinc</keyword>
<comment type="catalytic activity">
    <reaction evidence="11 15">
        <text>Hydrolyzes the peptide bond -P2-(S-farnesyl or geranylgeranyl)C-P1'-P2'-P3'-COOH where P1' and P2' are amino acids with aliphatic side chains and P3' is any C-terminal residue.</text>
        <dbReference type="EC" id="3.4.24.84"/>
    </reaction>
</comment>
<dbReference type="InterPro" id="IPR027057">
    <property type="entry name" value="CAXX_Prtase_1"/>
</dbReference>
<protein>
    <recommendedName>
        <fullName evidence="15">CAAX prenyl protease</fullName>
        <ecNumber evidence="15">3.4.24.84</ecNumber>
    </recommendedName>
</protein>
<dbReference type="CDD" id="cd07343">
    <property type="entry name" value="M48A_Zmpste24p_like"/>
    <property type="match status" value="1"/>
</dbReference>
<dbReference type="Proteomes" id="UP000235371">
    <property type="component" value="Unassembled WGS sequence"/>
</dbReference>
<feature type="binding site" evidence="14">
    <location>
        <position position="297"/>
    </location>
    <ligand>
        <name>Zn(2+)</name>
        <dbReference type="ChEBI" id="CHEBI:29105"/>
        <note>catalytic</note>
    </ligand>
</feature>
<evidence type="ECO:0000256" key="10">
    <source>
        <dbReference type="ARBA" id="ARBA00023136"/>
    </source>
</evidence>
<evidence type="ECO:0000256" key="11">
    <source>
        <dbReference type="ARBA" id="ARBA00044456"/>
    </source>
</evidence>
<evidence type="ECO:0000256" key="9">
    <source>
        <dbReference type="ARBA" id="ARBA00023049"/>
    </source>
</evidence>
<dbReference type="PANTHER" id="PTHR10120">
    <property type="entry name" value="CAAX PRENYL PROTEASE 1"/>
    <property type="match status" value="1"/>
</dbReference>
<organism evidence="18 19">
    <name type="scientific">Hyaloscypha bicolor E</name>
    <dbReference type="NCBI Taxonomy" id="1095630"/>
    <lineage>
        <taxon>Eukaryota</taxon>
        <taxon>Fungi</taxon>
        <taxon>Dikarya</taxon>
        <taxon>Ascomycota</taxon>
        <taxon>Pezizomycotina</taxon>
        <taxon>Leotiomycetes</taxon>
        <taxon>Helotiales</taxon>
        <taxon>Hyaloscyphaceae</taxon>
        <taxon>Hyaloscypha</taxon>
        <taxon>Hyaloscypha bicolor</taxon>
    </lineage>
</organism>
<feature type="active site" description="Proton donor" evidence="13">
    <location>
        <position position="380"/>
    </location>
</feature>
<dbReference type="InterPro" id="IPR032456">
    <property type="entry name" value="Peptidase_M48_N"/>
</dbReference>
<evidence type="ECO:0000313" key="19">
    <source>
        <dbReference type="Proteomes" id="UP000235371"/>
    </source>
</evidence>
<feature type="transmembrane region" description="Helical" evidence="15">
    <location>
        <begin position="195"/>
        <end position="216"/>
    </location>
</feature>
<keyword evidence="19" id="KW-1185">Reference proteome</keyword>
<dbReference type="OrthoDB" id="360839at2759"/>
<dbReference type="FunFam" id="3.30.2010.10:FF:000002">
    <property type="entry name" value="CAAX prenyl protease"/>
    <property type="match status" value="1"/>
</dbReference>
<dbReference type="Gene3D" id="3.30.2010.10">
    <property type="entry name" value="Metalloproteases ('zincins'), catalytic domain"/>
    <property type="match status" value="1"/>
</dbReference>
<evidence type="ECO:0000256" key="3">
    <source>
        <dbReference type="ARBA" id="ARBA00022692"/>
    </source>
</evidence>
<keyword evidence="10 15" id="KW-0472">Membrane</keyword>
<evidence type="ECO:0000256" key="5">
    <source>
        <dbReference type="ARBA" id="ARBA00022801"/>
    </source>
</evidence>
<comment type="cofactor">
    <cofactor evidence="14 15">
        <name>Zn(2+)</name>
        <dbReference type="ChEBI" id="CHEBI:29105"/>
    </cofactor>
    <text evidence="14 15">Binds 1 zinc ion per subunit.</text>
</comment>
<dbReference type="GeneID" id="36596087"/>
<evidence type="ECO:0000313" key="18">
    <source>
        <dbReference type="EMBL" id="PMD53782.1"/>
    </source>
</evidence>
<dbReference type="FunCoup" id="A0A2J6SSQ3">
    <property type="interactions" value="874"/>
</dbReference>
<sequence length="460" mass="52935">MDILQRLAHFLDRPLFPWKKLIIGFSLGQYVFEGFLSLRQYQILRQTRPPKVLENEVSQEVFDKSQSYGRAKAKYSLFSGLYGQIQNTAFIYYDVLPKLWVLTGSWLHRFAPERFSGEISHSIVFVLTFIVIQQVLSLPTSIYHTFVLEEKFGFNKQTPKLFVMDMLKSQMLAFILTPPILAGFLAIVQKTGNQFFYYLWLFGAGLQVFMITIYPITILPLFNKLSPLEPGDLKTGVEDLAKRLKFPLSELHVIDGSKRSAHSNAYFFGMPWKKHIVIYDTLIEKSETQEVVAVLAHELGHWSLGHTTRLFGISQAHFLYIFALFSVFINNRSLYESFGFHKEFPIIIGFILFSDALAPMDTIIKLLMNILSRRYEFQADEFAQKLGYSTELARSLIKLQIQNLSTMDADWMYASYHFSHPILSERLGALGWYGDSKVGVSERKESKDEKVAAQASGREL</sequence>
<dbReference type="InterPro" id="IPR001915">
    <property type="entry name" value="Peptidase_M48"/>
</dbReference>
<keyword evidence="9 15" id="KW-0482">Metalloprotease</keyword>
<evidence type="ECO:0000256" key="13">
    <source>
        <dbReference type="PIRSR" id="PIRSR627057-1"/>
    </source>
</evidence>
<keyword evidence="2 15" id="KW-0645">Protease</keyword>
<reference evidence="18 19" key="1">
    <citation type="submission" date="2016-04" db="EMBL/GenBank/DDBJ databases">
        <title>A degradative enzymes factory behind the ericoid mycorrhizal symbiosis.</title>
        <authorList>
            <consortium name="DOE Joint Genome Institute"/>
            <person name="Martino E."/>
            <person name="Morin E."/>
            <person name="Grelet G."/>
            <person name="Kuo A."/>
            <person name="Kohler A."/>
            <person name="Daghino S."/>
            <person name="Barry K."/>
            <person name="Choi C."/>
            <person name="Cichocki N."/>
            <person name="Clum A."/>
            <person name="Copeland A."/>
            <person name="Hainaut M."/>
            <person name="Haridas S."/>
            <person name="Labutti K."/>
            <person name="Lindquist E."/>
            <person name="Lipzen A."/>
            <person name="Khouja H.-R."/>
            <person name="Murat C."/>
            <person name="Ohm R."/>
            <person name="Olson A."/>
            <person name="Spatafora J."/>
            <person name="Veneault-Fourrey C."/>
            <person name="Henrissat B."/>
            <person name="Grigoriev I."/>
            <person name="Martin F."/>
            <person name="Perotto S."/>
        </authorList>
    </citation>
    <scope>NUCLEOTIDE SEQUENCE [LARGE SCALE GENOMIC DNA]</scope>
    <source>
        <strain evidence="18 19">E</strain>
    </source>
</reference>
<dbReference type="GO" id="GO:0005789">
    <property type="term" value="C:endoplasmic reticulum membrane"/>
    <property type="evidence" value="ECO:0007669"/>
    <property type="project" value="UniProtKB-SubCell"/>
</dbReference>
<dbReference type="Pfam" id="PF16491">
    <property type="entry name" value="Peptidase_M48_N"/>
    <property type="match status" value="1"/>
</dbReference>
<evidence type="ECO:0000259" key="16">
    <source>
        <dbReference type="Pfam" id="PF01435"/>
    </source>
</evidence>
<evidence type="ECO:0000259" key="17">
    <source>
        <dbReference type="Pfam" id="PF16491"/>
    </source>
</evidence>
<evidence type="ECO:0000256" key="7">
    <source>
        <dbReference type="ARBA" id="ARBA00022833"/>
    </source>
</evidence>
<evidence type="ECO:0000256" key="1">
    <source>
        <dbReference type="ARBA" id="ARBA00004477"/>
    </source>
</evidence>
<evidence type="ECO:0000256" key="12">
    <source>
        <dbReference type="ARBA" id="ARBA00060927"/>
    </source>
</evidence>
<evidence type="ECO:0000256" key="4">
    <source>
        <dbReference type="ARBA" id="ARBA00022723"/>
    </source>
</evidence>
<gene>
    <name evidence="18" type="ORF">K444DRAFT_700517</name>
</gene>
<dbReference type="EC" id="3.4.24.84" evidence="15"/>
<comment type="subcellular location">
    <subcellularLocation>
        <location evidence="1 15">Endoplasmic reticulum membrane</location>
        <topology evidence="1 15">Multi-pass membrane protein</topology>
    </subcellularLocation>
</comment>
<dbReference type="STRING" id="1095630.A0A2J6SSQ3"/>
<feature type="transmembrane region" description="Helical" evidence="15">
    <location>
        <begin position="171"/>
        <end position="189"/>
    </location>
</feature>
<dbReference type="EMBL" id="KZ613871">
    <property type="protein sequence ID" value="PMD53782.1"/>
    <property type="molecule type" value="Genomic_DNA"/>
</dbReference>
<feature type="binding site" evidence="14">
    <location>
        <position position="301"/>
    </location>
    <ligand>
        <name>Zn(2+)</name>
        <dbReference type="ChEBI" id="CHEBI:29105"/>
        <note>catalytic</note>
    </ligand>
</feature>
<dbReference type="GO" id="GO:0046872">
    <property type="term" value="F:metal ion binding"/>
    <property type="evidence" value="ECO:0007669"/>
    <property type="project" value="UniProtKB-UniRule"/>
</dbReference>
<evidence type="ECO:0000256" key="8">
    <source>
        <dbReference type="ARBA" id="ARBA00022989"/>
    </source>
</evidence>
<comment type="caution">
    <text evidence="15">Lacks conserved residue(s) required for the propagation of feature annotation.</text>
</comment>
<feature type="domain" description="CAAX prenyl protease 1 N-terminal" evidence="17">
    <location>
        <begin position="40"/>
        <end position="224"/>
    </location>
</feature>
<dbReference type="Pfam" id="PF01435">
    <property type="entry name" value="Peptidase_M48"/>
    <property type="match status" value="1"/>
</dbReference>
<dbReference type="AlphaFoldDB" id="A0A2J6SSQ3"/>
<evidence type="ECO:0000256" key="6">
    <source>
        <dbReference type="ARBA" id="ARBA00022824"/>
    </source>
</evidence>
<keyword evidence="3 15" id="KW-0812">Transmembrane</keyword>
<dbReference type="GO" id="GO:0071586">
    <property type="term" value="P:CAAX-box protein processing"/>
    <property type="evidence" value="ECO:0007669"/>
    <property type="project" value="UniProtKB-UniRule"/>
</dbReference>
<name>A0A2J6SSQ3_9HELO</name>